<dbReference type="SUPFAM" id="SSF53474">
    <property type="entry name" value="alpha/beta-Hydrolases"/>
    <property type="match status" value="1"/>
</dbReference>
<dbReference type="PANTHER" id="PTHR48081">
    <property type="entry name" value="AB HYDROLASE SUPERFAMILY PROTEIN C4A8.06C"/>
    <property type="match status" value="1"/>
</dbReference>
<dbReference type="InterPro" id="IPR029058">
    <property type="entry name" value="AB_hydrolase_fold"/>
</dbReference>
<gene>
    <name evidence="3" type="ORF">LTR24_007601</name>
</gene>
<dbReference type="PANTHER" id="PTHR48081:SF8">
    <property type="entry name" value="ALPHA_BETA HYDROLASE FOLD-3 DOMAIN-CONTAINING PROTEIN-RELATED"/>
    <property type="match status" value="1"/>
</dbReference>
<evidence type="ECO:0000313" key="3">
    <source>
        <dbReference type="EMBL" id="KAK5084035.1"/>
    </source>
</evidence>
<dbReference type="InterPro" id="IPR050300">
    <property type="entry name" value="GDXG_lipolytic_enzyme"/>
</dbReference>
<organism evidence="3 4">
    <name type="scientific">Lithohypha guttulata</name>
    <dbReference type="NCBI Taxonomy" id="1690604"/>
    <lineage>
        <taxon>Eukaryota</taxon>
        <taxon>Fungi</taxon>
        <taxon>Dikarya</taxon>
        <taxon>Ascomycota</taxon>
        <taxon>Pezizomycotina</taxon>
        <taxon>Eurotiomycetes</taxon>
        <taxon>Chaetothyriomycetidae</taxon>
        <taxon>Chaetothyriales</taxon>
        <taxon>Trichomeriaceae</taxon>
        <taxon>Lithohypha</taxon>
    </lineage>
</organism>
<evidence type="ECO:0000259" key="2">
    <source>
        <dbReference type="Pfam" id="PF07859"/>
    </source>
</evidence>
<protein>
    <recommendedName>
        <fullName evidence="2">Alpha/beta hydrolase fold-3 domain-containing protein</fullName>
    </recommendedName>
</protein>
<evidence type="ECO:0000313" key="4">
    <source>
        <dbReference type="Proteomes" id="UP001345013"/>
    </source>
</evidence>
<feature type="domain" description="Alpha/beta hydrolase fold-3" evidence="2">
    <location>
        <begin position="5"/>
        <end position="238"/>
    </location>
</feature>
<name>A0ABR0K2F9_9EURO</name>
<dbReference type="InterPro" id="IPR013094">
    <property type="entry name" value="AB_hydrolase_3"/>
</dbReference>
<dbReference type="Proteomes" id="UP001345013">
    <property type="component" value="Unassembled WGS sequence"/>
</dbReference>
<dbReference type="Gene3D" id="3.40.50.1820">
    <property type="entry name" value="alpha/beta hydrolase"/>
    <property type="match status" value="1"/>
</dbReference>
<proteinExistence type="predicted"/>
<evidence type="ECO:0000256" key="1">
    <source>
        <dbReference type="ARBA" id="ARBA00022801"/>
    </source>
</evidence>
<dbReference type="Pfam" id="PF07859">
    <property type="entry name" value="Abhydrolase_3"/>
    <property type="match status" value="1"/>
</dbReference>
<dbReference type="EMBL" id="JAVRRG010000117">
    <property type="protein sequence ID" value="KAK5084035.1"/>
    <property type="molecule type" value="Genomic_DNA"/>
</dbReference>
<keyword evidence="1" id="KW-0378">Hydrolase</keyword>
<keyword evidence="4" id="KW-1185">Reference proteome</keyword>
<sequence length="271" mass="29941">MAEEQAPFCAKASRELNCVAISVDYRLGPDAQFPAALEDAEDVLNAILKPSEPGYAVLRSRINDFLTKKSRPQVRLNSTRIALSGFSSGGNLALNLVMNINPGGSQLPGPWPCIIPGDFPNDIPVLLYYAAIDCRKLPSEREIIAGFHDAPKSLIASMQLEQHLMPTYLPQEYREHLRASPALADVNGLHEKAKCLLLLGEKDSLSMQNEIWAKKAIDAGRSKDVSIQKFMGMVHGWTQFPDSWLDSSALSNKYEAHNKAVEFVRGHWAEA</sequence>
<accession>A0ABR0K2F9</accession>
<reference evidence="3 4" key="1">
    <citation type="submission" date="2023-08" db="EMBL/GenBank/DDBJ databases">
        <title>Black Yeasts Isolated from many extreme environments.</title>
        <authorList>
            <person name="Coleine C."/>
            <person name="Stajich J.E."/>
            <person name="Selbmann L."/>
        </authorList>
    </citation>
    <scope>NUCLEOTIDE SEQUENCE [LARGE SCALE GENOMIC DNA]</scope>
    <source>
        <strain evidence="3 4">CCFEE 5885</strain>
    </source>
</reference>
<comment type="caution">
    <text evidence="3">The sequence shown here is derived from an EMBL/GenBank/DDBJ whole genome shotgun (WGS) entry which is preliminary data.</text>
</comment>